<feature type="region of interest" description="Disordered" evidence="1">
    <location>
        <begin position="65"/>
        <end position="127"/>
    </location>
</feature>
<evidence type="ECO:0000256" key="1">
    <source>
        <dbReference type="SAM" id="MobiDB-lite"/>
    </source>
</evidence>
<protein>
    <submittedName>
        <fullName evidence="2">Uncharacterized protein</fullName>
    </submittedName>
</protein>
<evidence type="ECO:0000313" key="3">
    <source>
        <dbReference type="Proteomes" id="UP000246702"/>
    </source>
</evidence>
<comment type="caution">
    <text evidence="2">The sequence shown here is derived from an EMBL/GenBank/DDBJ whole genome shotgun (WGS) entry which is preliminary data.</text>
</comment>
<feature type="compositionally biased region" description="Basic and acidic residues" evidence="1">
    <location>
        <begin position="81"/>
        <end position="101"/>
    </location>
</feature>
<feature type="compositionally biased region" description="Basic residues" evidence="1">
    <location>
        <begin position="102"/>
        <end position="127"/>
    </location>
</feature>
<sequence length="224" mass="25398">MRVWAKPIELTNTATRGAVKADPLEKVRMGVDKKSGEVQFVVIRLPQCFLENDYLARDYDIMRKKDPAARPGPVRKQRGNGSDRPKDHAPRRRRYDDCKDPKRMKRNRAKGTKLRKRNCFPPAHTHRKGVKNLLSEPKSTQLAKWGEPPLPAAKISQRGGSVVSGTRAPLGVHRAHYLTAGLDVLVVEPSTLISQPDRPSDDDIRLAKANRIREIWLRLHHHVG</sequence>
<accession>A0A317WN32</accession>
<gene>
    <name evidence="2" type="ORF">BO94DRAFT_546713</name>
</gene>
<dbReference type="AlphaFoldDB" id="A0A317WN32"/>
<name>A0A317WN32_9EURO</name>
<dbReference type="GeneID" id="37115448"/>
<keyword evidence="3" id="KW-1185">Reference proteome</keyword>
<organism evidence="2 3">
    <name type="scientific">Aspergillus sclerotioniger CBS 115572</name>
    <dbReference type="NCBI Taxonomy" id="1450535"/>
    <lineage>
        <taxon>Eukaryota</taxon>
        <taxon>Fungi</taxon>
        <taxon>Dikarya</taxon>
        <taxon>Ascomycota</taxon>
        <taxon>Pezizomycotina</taxon>
        <taxon>Eurotiomycetes</taxon>
        <taxon>Eurotiomycetidae</taxon>
        <taxon>Eurotiales</taxon>
        <taxon>Aspergillaceae</taxon>
        <taxon>Aspergillus</taxon>
        <taxon>Aspergillus subgen. Circumdati</taxon>
    </lineage>
</organism>
<evidence type="ECO:0000313" key="2">
    <source>
        <dbReference type="EMBL" id="PWY86487.1"/>
    </source>
</evidence>
<dbReference type="Proteomes" id="UP000246702">
    <property type="component" value="Unassembled WGS sequence"/>
</dbReference>
<reference evidence="2 3" key="1">
    <citation type="submission" date="2016-12" db="EMBL/GenBank/DDBJ databases">
        <title>The genomes of Aspergillus section Nigri reveals drivers in fungal speciation.</title>
        <authorList>
            <consortium name="DOE Joint Genome Institute"/>
            <person name="Vesth T.C."/>
            <person name="Nybo J."/>
            <person name="Theobald S."/>
            <person name="Brandl J."/>
            <person name="Frisvad J.C."/>
            <person name="Nielsen K.F."/>
            <person name="Lyhne E.K."/>
            <person name="Kogle M.E."/>
            <person name="Kuo A."/>
            <person name="Riley R."/>
            <person name="Clum A."/>
            <person name="Nolan M."/>
            <person name="Lipzen A."/>
            <person name="Salamov A."/>
            <person name="Henrissat B."/>
            <person name="Wiebenga A."/>
            <person name="De Vries R.P."/>
            <person name="Grigoriev I.V."/>
            <person name="Mortensen U.H."/>
            <person name="Andersen M.R."/>
            <person name="Baker S.E."/>
        </authorList>
    </citation>
    <scope>NUCLEOTIDE SEQUENCE [LARGE SCALE GENOMIC DNA]</scope>
    <source>
        <strain evidence="2 3">CBS 115572</strain>
    </source>
</reference>
<dbReference type="RefSeq" id="XP_025467078.1">
    <property type="nucleotide sequence ID" value="XM_025613305.1"/>
</dbReference>
<proteinExistence type="predicted"/>
<dbReference type="EMBL" id="MSFK01000015">
    <property type="protein sequence ID" value="PWY86487.1"/>
    <property type="molecule type" value="Genomic_DNA"/>
</dbReference>